<feature type="region of interest" description="Disordered" evidence="1">
    <location>
        <begin position="1"/>
        <end position="49"/>
    </location>
</feature>
<feature type="compositionally biased region" description="Polar residues" evidence="1">
    <location>
        <begin position="1"/>
        <end position="23"/>
    </location>
</feature>
<evidence type="ECO:0000313" key="2">
    <source>
        <dbReference type="EMBL" id="KAJ3501443.1"/>
    </source>
</evidence>
<reference evidence="2" key="1">
    <citation type="submission" date="2022-07" db="EMBL/GenBank/DDBJ databases">
        <title>Genome Sequence of Agrocybe chaxingu.</title>
        <authorList>
            <person name="Buettner E."/>
        </authorList>
    </citation>
    <scope>NUCLEOTIDE SEQUENCE</scope>
    <source>
        <strain evidence="2">MP-N11</strain>
    </source>
</reference>
<feature type="region of interest" description="Disordered" evidence="1">
    <location>
        <begin position="70"/>
        <end position="96"/>
    </location>
</feature>
<dbReference type="EMBL" id="JANKHO010001434">
    <property type="protein sequence ID" value="KAJ3501443.1"/>
    <property type="molecule type" value="Genomic_DNA"/>
</dbReference>
<sequence length="542" mass="59919">MQDPLSSVPHQTFQAHRASQLTPHPSLPANPAKGTPVANPSLPAKPTAAAEMAAATVFAEPQLRDFKKEATSFVPSTLKRKRAPASGASSKLDAAPSIGAAAPEVDEQGTPQAGPARPDLVSALKNQFGPAPPKPTPPKREVKSDYDRPYEKFSGFLLLLPLLPEPKPVKPLPAEIWSDIIAFADITLPLLYASVRLTGTAGLEKFTKKLHAADQKWDSIRRIPYSTPGRWVQTVDLSSLAFEGQAHALLLDSLLTQLFPLVPFLSAFSISPSFVLSRRALSSLVHREGAVNIRSLSGLSYIPTHSPAPDDDPFVQLLRSCPNLEVLEIVGQGLDLTELEFDFAETNLPSMTTFSPLVLPKLRLLTLLSMHYSPLMLALLHSPLPGLRKLTVTPFEDIPYPASLVSEFITTHGADLYSLLLFTPKSWPTRLRPSPTNLLMCTPNLNHLSLEMPLPNLALTESHHLKILSIPRPNAESWRVLERLFPLLPHLAVIRTRDVRWLRKGISSMAQEAGVQGEMREWKRRLDRRRIRLLDADWRQNI</sequence>
<evidence type="ECO:0000313" key="3">
    <source>
        <dbReference type="Proteomes" id="UP001148786"/>
    </source>
</evidence>
<protein>
    <submittedName>
        <fullName evidence="2">Uncharacterized protein</fullName>
    </submittedName>
</protein>
<feature type="region of interest" description="Disordered" evidence="1">
    <location>
        <begin position="123"/>
        <end position="145"/>
    </location>
</feature>
<dbReference type="OrthoDB" id="2595178at2759"/>
<proteinExistence type="predicted"/>
<dbReference type="AlphaFoldDB" id="A0A9W8MT78"/>
<accession>A0A9W8MT78</accession>
<evidence type="ECO:0000256" key="1">
    <source>
        <dbReference type="SAM" id="MobiDB-lite"/>
    </source>
</evidence>
<name>A0A9W8MT78_9AGAR</name>
<comment type="caution">
    <text evidence="2">The sequence shown here is derived from an EMBL/GenBank/DDBJ whole genome shotgun (WGS) entry which is preliminary data.</text>
</comment>
<keyword evidence="3" id="KW-1185">Reference proteome</keyword>
<dbReference type="Proteomes" id="UP001148786">
    <property type="component" value="Unassembled WGS sequence"/>
</dbReference>
<organism evidence="2 3">
    <name type="scientific">Agrocybe chaxingu</name>
    <dbReference type="NCBI Taxonomy" id="84603"/>
    <lineage>
        <taxon>Eukaryota</taxon>
        <taxon>Fungi</taxon>
        <taxon>Dikarya</taxon>
        <taxon>Basidiomycota</taxon>
        <taxon>Agaricomycotina</taxon>
        <taxon>Agaricomycetes</taxon>
        <taxon>Agaricomycetidae</taxon>
        <taxon>Agaricales</taxon>
        <taxon>Agaricineae</taxon>
        <taxon>Strophariaceae</taxon>
        <taxon>Agrocybe</taxon>
    </lineage>
</organism>
<gene>
    <name evidence="2" type="ORF">NLJ89_g9336</name>
</gene>